<comment type="caution">
    <text evidence="2">Once thought to be involved in copper homeostasis, experiments in E.coli have shown this is not the case.</text>
</comment>
<accession>A0ABT4YT82</accession>
<dbReference type="Proteomes" id="UP001210678">
    <property type="component" value="Unassembled WGS sequence"/>
</dbReference>
<dbReference type="HAMAP" id="MF_00795">
    <property type="entry name" value="CutC"/>
    <property type="match status" value="1"/>
</dbReference>
<protein>
    <recommendedName>
        <fullName evidence="2">PF03932 family protein CutC</fullName>
    </recommendedName>
</protein>
<dbReference type="InterPro" id="IPR036822">
    <property type="entry name" value="CutC-like_dom_sf"/>
</dbReference>
<sequence length="247" mass="26347">MPYQIEVCIDNLESLRNAIAGGATRIELCSSLALGGLTPSYGFMKRAALISTVPIYAMIRPRQGDFLYDNDDVEAMLEDIYVAKKAGLQGVVFGALNSAGDIDMETSRLLVKASSGLGVTFHRAIDQCSDYRLAIENIAELGCERILTSGLSANAVEGKEIISSMIDRSKGRFSVMAGAGVTATNVADIVKSTGVRELHLSGKSTRMTKMALFSDNAKMGADGLDDFKIPVTDAKQIQALVIALKSV</sequence>
<comment type="subcellular location">
    <subcellularLocation>
        <location evidence="2">Cytoplasm</location>
    </subcellularLocation>
</comment>
<dbReference type="RefSeq" id="WP_272137571.1">
    <property type="nucleotide sequence ID" value="NZ_JAQLOI010000001.1"/>
</dbReference>
<gene>
    <name evidence="2" type="primary">cutC</name>
    <name evidence="3" type="ORF">PGX00_14335</name>
</gene>
<comment type="caution">
    <text evidence="3">The sequence shown here is derived from an EMBL/GenBank/DDBJ whole genome shotgun (WGS) entry which is preliminary data.</text>
</comment>
<reference evidence="3 4" key="1">
    <citation type="submission" date="2023-01" db="EMBL/GenBank/DDBJ databases">
        <title>Vibrio sp. KJ40-1 sp.nov, isolated from marine algae.</title>
        <authorList>
            <person name="Butt M."/>
            <person name="Kim J.M.J."/>
            <person name="Jeon C.O.C."/>
        </authorList>
    </citation>
    <scope>NUCLEOTIDE SEQUENCE [LARGE SCALE GENOMIC DNA]</scope>
    <source>
        <strain evidence="3 4">KJ40-1</strain>
    </source>
</reference>
<dbReference type="SUPFAM" id="SSF110395">
    <property type="entry name" value="CutC-like"/>
    <property type="match status" value="1"/>
</dbReference>
<dbReference type="Pfam" id="PF03932">
    <property type="entry name" value="CutC"/>
    <property type="match status" value="1"/>
</dbReference>
<proteinExistence type="inferred from homology"/>
<dbReference type="PANTHER" id="PTHR12598:SF0">
    <property type="entry name" value="COPPER HOMEOSTASIS PROTEIN CUTC HOMOLOG"/>
    <property type="match status" value="1"/>
</dbReference>
<dbReference type="Gene3D" id="3.20.20.380">
    <property type="entry name" value="Copper homeostasis (CutC) domain"/>
    <property type="match status" value="1"/>
</dbReference>
<evidence type="ECO:0000256" key="1">
    <source>
        <dbReference type="ARBA" id="ARBA00007768"/>
    </source>
</evidence>
<dbReference type="InterPro" id="IPR005627">
    <property type="entry name" value="CutC-like"/>
</dbReference>
<keyword evidence="2" id="KW-0963">Cytoplasm</keyword>
<keyword evidence="4" id="KW-1185">Reference proteome</keyword>
<comment type="similarity">
    <text evidence="1 2">Belongs to the CutC family.</text>
</comment>
<evidence type="ECO:0000313" key="4">
    <source>
        <dbReference type="Proteomes" id="UP001210678"/>
    </source>
</evidence>
<dbReference type="PANTHER" id="PTHR12598">
    <property type="entry name" value="COPPER HOMEOSTASIS PROTEIN CUTC"/>
    <property type="match status" value="1"/>
</dbReference>
<name>A0ABT4YT82_9VIBR</name>
<evidence type="ECO:0000256" key="2">
    <source>
        <dbReference type="HAMAP-Rule" id="MF_00795"/>
    </source>
</evidence>
<evidence type="ECO:0000313" key="3">
    <source>
        <dbReference type="EMBL" id="MDB1124763.1"/>
    </source>
</evidence>
<organism evidence="3 4">
    <name type="scientific">Vibrio algarum</name>
    <dbReference type="NCBI Taxonomy" id="3020714"/>
    <lineage>
        <taxon>Bacteria</taxon>
        <taxon>Pseudomonadati</taxon>
        <taxon>Pseudomonadota</taxon>
        <taxon>Gammaproteobacteria</taxon>
        <taxon>Vibrionales</taxon>
        <taxon>Vibrionaceae</taxon>
        <taxon>Vibrio</taxon>
    </lineage>
</organism>
<dbReference type="EMBL" id="JAQLOI010000001">
    <property type="protein sequence ID" value="MDB1124763.1"/>
    <property type="molecule type" value="Genomic_DNA"/>
</dbReference>